<organism evidence="2 3">
    <name type="scientific">Vanrija pseudolonga</name>
    <dbReference type="NCBI Taxonomy" id="143232"/>
    <lineage>
        <taxon>Eukaryota</taxon>
        <taxon>Fungi</taxon>
        <taxon>Dikarya</taxon>
        <taxon>Basidiomycota</taxon>
        <taxon>Agaricomycotina</taxon>
        <taxon>Tremellomycetes</taxon>
        <taxon>Trichosporonales</taxon>
        <taxon>Trichosporonaceae</taxon>
        <taxon>Vanrija</taxon>
    </lineage>
</organism>
<protein>
    <recommendedName>
        <fullName evidence="4">Transmembrane protein</fullName>
    </recommendedName>
</protein>
<keyword evidence="1" id="KW-1133">Transmembrane helix</keyword>
<dbReference type="RefSeq" id="XP_062627104.1">
    <property type="nucleotide sequence ID" value="XM_062771120.1"/>
</dbReference>
<dbReference type="Proteomes" id="UP000827549">
    <property type="component" value="Chromosome 3"/>
</dbReference>
<proteinExistence type="predicted"/>
<accession>A0AAF1BI23</accession>
<feature type="transmembrane region" description="Helical" evidence="1">
    <location>
        <begin position="40"/>
        <end position="63"/>
    </location>
</feature>
<dbReference type="InterPro" id="IPR029164">
    <property type="entry name" value="PIG-Y"/>
</dbReference>
<sequence length="109" mass="11827">MLHVSPCPLQATTMETHKSPYVQPTLEGATTSSLSTTRMYALSVGCAVGGSLAALLALSYLVCPLDVGLPVVDQLCTDTHYKYLVPLLVPVTAWFAIANWVGWQYFRHA</sequence>
<evidence type="ECO:0000256" key="1">
    <source>
        <dbReference type="SAM" id="Phobius"/>
    </source>
</evidence>
<dbReference type="EMBL" id="CP086716">
    <property type="protein sequence ID" value="WOO81072.1"/>
    <property type="molecule type" value="Genomic_DNA"/>
</dbReference>
<name>A0AAF1BI23_9TREE</name>
<keyword evidence="3" id="KW-1185">Reference proteome</keyword>
<dbReference type="AlphaFoldDB" id="A0AAF1BI23"/>
<dbReference type="Pfam" id="PF15159">
    <property type="entry name" value="PIG-Y"/>
    <property type="match status" value="1"/>
</dbReference>
<keyword evidence="1" id="KW-0812">Transmembrane</keyword>
<evidence type="ECO:0008006" key="4">
    <source>
        <dbReference type="Google" id="ProtNLM"/>
    </source>
</evidence>
<reference evidence="2" key="1">
    <citation type="submission" date="2023-10" db="EMBL/GenBank/DDBJ databases">
        <authorList>
            <person name="Noh H."/>
        </authorList>
    </citation>
    <scope>NUCLEOTIDE SEQUENCE</scope>
    <source>
        <strain evidence="2">DUCC4014</strain>
    </source>
</reference>
<keyword evidence="1" id="KW-0472">Membrane</keyword>
<evidence type="ECO:0000313" key="3">
    <source>
        <dbReference type="Proteomes" id="UP000827549"/>
    </source>
</evidence>
<evidence type="ECO:0000313" key="2">
    <source>
        <dbReference type="EMBL" id="WOO81072.1"/>
    </source>
</evidence>
<feature type="transmembrane region" description="Helical" evidence="1">
    <location>
        <begin position="83"/>
        <end position="103"/>
    </location>
</feature>
<dbReference type="GeneID" id="87807838"/>
<gene>
    <name evidence="2" type="ORF">LOC62_03G004600</name>
</gene>